<dbReference type="PANTHER" id="PTHR43695:SF1">
    <property type="entry name" value="RHAMNOGALACTURONAN ACETYLESTERASE"/>
    <property type="match status" value="1"/>
</dbReference>
<protein>
    <submittedName>
        <fullName evidence="5">Rhamnogalacturonan acetylesterase</fullName>
    </submittedName>
</protein>
<dbReference type="InterPro" id="IPR013830">
    <property type="entry name" value="SGNH_hydro"/>
</dbReference>
<sequence>MPASTSRLSRPTAPAAVAQKAEDQRPRRIHIAGDSTASQKYAPAAPETGWGMALPWYLAPGIEVVNHAMNGRSSRSFVAEGRLDAIRDVIRPGDVLLVQFGHNDQKPEPIGTEPWTTYRSHLLLYLDAARERGAEPVLLTPASRRRFGDDGNAVGTHGLYPDAMRALAATEGVRLVDVTALTIALWQELGPEGSLLSFLPERQDNTHFSPAGAGQVAQLVARGLLATGVLAEHEVARLHENVPMECFAWPEPAAQVTGQIRR</sequence>
<dbReference type="RefSeq" id="WP_377136430.1">
    <property type="nucleotide sequence ID" value="NZ_JBHSFI010000004.1"/>
</dbReference>
<organism evidence="5 6">
    <name type="scientific">Promicromonospora alba</name>
    <dbReference type="NCBI Taxonomy" id="1616110"/>
    <lineage>
        <taxon>Bacteria</taxon>
        <taxon>Bacillati</taxon>
        <taxon>Actinomycetota</taxon>
        <taxon>Actinomycetes</taxon>
        <taxon>Micrococcales</taxon>
        <taxon>Promicromonosporaceae</taxon>
        <taxon>Promicromonospora</taxon>
    </lineage>
</organism>
<evidence type="ECO:0000259" key="4">
    <source>
        <dbReference type="Pfam" id="PF13472"/>
    </source>
</evidence>
<dbReference type="InterPro" id="IPR036514">
    <property type="entry name" value="SGNH_hydro_sf"/>
</dbReference>
<dbReference type="Proteomes" id="UP001596011">
    <property type="component" value="Unassembled WGS sequence"/>
</dbReference>
<evidence type="ECO:0000256" key="3">
    <source>
        <dbReference type="SAM" id="MobiDB-lite"/>
    </source>
</evidence>
<reference evidence="6" key="1">
    <citation type="journal article" date="2019" name="Int. J. Syst. Evol. Microbiol.">
        <title>The Global Catalogue of Microorganisms (GCM) 10K type strain sequencing project: providing services to taxonomists for standard genome sequencing and annotation.</title>
        <authorList>
            <consortium name="The Broad Institute Genomics Platform"/>
            <consortium name="The Broad Institute Genome Sequencing Center for Infectious Disease"/>
            <person name="Wu L."/>
            <person name="Ma J."/>
        </authorList>
    </citation>
    <scope>NUCLEOTIDE SEQUENCE [LARGE SCALE GENOMIC DNA]</scope>
    <source>
        <strain evidence="6">CCUG 42722</strain>
    </source>
</reference>
<evidence type="ECO:0000313" key="6">
    <source>
        <dbReference type="Proteomes" id="UP001596011"/>
    </source>
</evidence>
<accession>A0ABV9HIR7</accession>
<dbReference type="SUPFAM" id="SSF52266">
    <property type="entry name" value="SGNH hydrolase"/>
    <property type="match status" value="1"/>
</dbReference>
<proteinExistence type="inferred from homology"/>
<feature type="region of interest" description="Disordered" evidence="3">
    <location>
        <begin position="1"/>
        <end position="42"/>
    </location>
</feature>
<dbReference type="Gene3D" id="3.40.50.1110">
    <property type="entry name" value="SGNH hydrolase"/>
    <property type="match status" value="1"/>
</dbReference>
<evidence type="ECO:0000256" key="1">
    <source>
        <dbReference type="ARBA" id="ARBA00008668"/>
    </source>
</evidence>
<keyword evidence="6" id="KW-1185">Reference proteome</keyword>
<comment type="caution">
    <text evidence="5">The sequence shown here is derived from an EMBL/GenBank/DDBJ whole genome shotgun (WGS) entry which is preliminary data.</text>
</comment>
<dbReference type="CDD" id="cd01821">
    <property type="entry name" value="Rhamnogalacturan_acetylesterase_like"/>
    <property type="match status" value="1"/>
</dbReference>
<dbReference type="Pfam" id="PF13472">
    <property type="entry name" value="Lipase_GDSL_2"/>
    <property type="match status" value="1"/>
</dbReference>
<dbReference type="EMBL" id="JBHSFI010000004">
    <property type="protein sequence ID" value="MFC4629418.1"/>
    <property type="molecule type" value="Genomic_DNA"/>
</dbReference>
<comment type="similarity">
    <text evidence="1">Belongs to the 'GDSL' lipolytic enzyme family.</text>
</comment>
<gene>
    <name evidence="5" type="ORF">ACFO6V_14330</name>
</gene>
<dbReference type="PANTHER" id="PTHR43695">
    <property type="entry name" value="PUTATIVE (AFU_ORTHOLOGUE AFUA_2G17250)-RELATED"/>
    <property type="match status" value="1"/>
</dbReference>
<feature type="domain" description="SGNH hydrolase-type esterase" evidence="4">
    <location>
        <begin position="33"/>
        <end position="212"/>
    </location>
</feature>
<evidence type="ECO:0000313" key="5">
    <source>
        <dbReference type="EMBL" id="MFC4629418.1"/>
    </source>
</evidence>
<name>A0ABV9HIR7_9MICO</name>
<keyword evidence="2" id="KW-0378">Hydrolase</keyword>
<evidence type="ECO:0000256" key="2">
    <source>
        <dbReference type="ARBA" id="ARBA00022801"/>
    </source>
</evidence>
<dbReference type="InterPro" id="IPR037459">
    <property type="entry name" value="RhgT-like"/>
</dbReference>